<dbReference type="EMBL" id="PUIA01000038">
    <property type="protein sequence ID" value="PQO30696.1"/>
    <property type="molecule type" value="Genomic_DNA"/>
</dbReference>
<dbReference type="InterPro" id="IPR013766">
    <property type="entry name" value="Thioredoxin_domain"/>
</dbReference>
<evidence type="ECO:0000259" key="1">
    <source>
        <dbReference type="PROSITE" id="PS51352"/>
    </source>
</evidence>
<evidence type="ECO:0000313" key="2">
    <source>
        <dbReference type="EMBL" id="PQO30696.1"/>
    </source>
</evidence>
<dbReference type="AlphaFoldDB" id="A0A2S8FEV8"/>
<name>A0A2S8FEV8_9BACT</name>
<dbReference type="OrthoDB" id="9809746at2"/>
<proteinExistence type="predicted"/>
<dbReference type="InterPro" id="IPR000866">
    <property type="entry name" value="AhpC/TSA"/>
</dbReference>
<accession>A0A2S8FEV8</accession>
<dbReference type="GO" id="GO:0016491">
    <property type="term" value="F:oxidoreductase activity"/>
    <property type="evidence" value="ECO:0007669"/>
    <property type="project" value="InterPro"/>
</dbReference>
<gene>
    <name evidence="2" type="ORF">C5Y96_14645</name>
</gene>
<reference evidence="2 3" key="1">
    <citation type="submission" date="2018-02" db="EMBL/GenBank/DDBJ databases">
        <title>Comparative genomes isolates from brazilian mangrove.</title>
        <authorList>
            <person name="Araujo J.E."/>
            <person name="Taketani R.G."/>
            <person name="Silva M.C.P."/>
            <person name="Loureco M.V."/>
            <person name="Andreote F.D."/>
        </authorList>
    </citation>
    <scope>NUCLEOTIDE SEQUENCE [LARGE SCALE GENOMIC DNA]</scope>
    <source>
        <strain evidence="2 3">HEX-2 MGV</strain>
    </source>
</reference>
<dbReference type="CDD" id="cd02969">
    <property type="entry name" value="PRX_like1"/>
    <property type="match status" value="1"/>
</dbReference>
<organism evidence="2 3">
    <name type="scientific">Blastopirellula marina</name>
    <dbReference type="NCBI Taxonomy" id="124"/>
    <lineage>
        <taxon>Bacteria</taxon>
        <taxon>Pseudomonadati</taxon>
        <taxon>Planctomycetota</taxon>
        <taxon>Planctomycetia</taxon>
        <taxon>Pirellulales</taxon>
        <taxon>Pirellulaceae</taxon>
        <taxon>Blastopirellula</taxon>
    </lineage>
</organism>
<dbReference type="Gene3D" id="3.40.30.10">
    <property type="entry name" value="Glutaredoxin"/>
    <property type="match status" value="1"/>
</dbReference>
<dbReference type="PANTHER" id="PTHR43640">
    <property type="entry name" value="OS07G0260300 PROTEIN"/>
    <property type="match status" value="1"/>
</dbReference>
<sequence>MVKTASTMLPLGTPAPDFSLLNVDSKTVSLADFADAKALVVIFMCNHCPFVKHLADALADFGRECQAKGVAVVGISSNDVANYPDDSPEQMVHEAENRGYTFPYLYDEDQSVARAYKAACTPDFYVFDGDKKLAYRGQFDASRPGNDIAVTGDDLRKAVDAIVAGNAVPEPQMPSIGCNIKWISGKEPEYFNPAGTA</sequence>
<dbReference type="GO" id="GO:0016209">
    <property type="term" value="F:antioxidant activity"/>
    <property type="evidence" value="ECO:0007669"/>
    <property type="project" value="InterPro"/>
</dbReference>
<dbReference type="PROSITE" id="PS51352">
    <property type="entry name" value="THIOREDOXIN_2"/>
    <property type="match status" value="1"/>
</dbReference>
<dbReference type="InterPro" id="IPR047262">
    <property type="entry name" value="PRX-like1"/>
</dbReference>
<dbReference type="SUPFAM" id="SSF52833">
    <property type="entry name" value="Thioredoxin-like"/>
    <property type="match status" value="1"/>
</dbReference>
<feature type="domain" description="Thioredoxin" evidence="1">
    <location>
        <begin position="9"/>
        <end position="164"/>
    </location>
</feature>
<evidence type="ECO:0000313" key="3">
    <source>
        <dbReference type="Proteomes" id="UP000240009"/>
    </source>
</evidence>
<protein>
    <submittedName>
        <fullName evidence="2">Thioredoxin family protein</fullName>
    </submittedName>
</protein>
<comment type="caution">
    <text evidence="2">The sequence shown here is derived from an EMBL/GenBank/DDBJ whole genome shotgun (WGS) entry which is preliminary data.</text>
</comment>
<dbReference type="Proteomes" id="UP000240009">
    <property type="component" value="Unassembled WGS sequence"/>
</dbReference>
<dbReference type="InterPro" id="IPR036249">
    <property type="entry name" value="Thioredoxin-like_sf"/>
</dbReference>
<dbReference type="PANTHER" id="PTHR43640:SF1">
    <property type="entry name" value="THIOREDOXIN-DEPENDENT PEROXIREDOXIN"/>
    <property type="match status" value="1"/>
</dbReference>
<dbReference type="Pfam" id="PF00578">
    <property type="entry name" value="AhpC-TSA"/>
    <property type="match status" value="1"/>
</dbReference>
<dbReference type="RefSeq" id="WP_105354681.1">
    <property type="nucleotide sequence ID" value="NZ_PUIA01000038.1"/>
</dbReference>